<dbReference type="GeneID" id="54552827"/>
<feature type="compositionally biased region" description="Low complexity" evidence="2">
    <location>
        <begin position="255"/>
        <end position="268"/>
    </location>
</feature>
<feature type="compositionally biased region" description="Basic and acidic residues" evidence="2">
    <location>
        <begin position="884"/>
        <end position="894"/>
    </location>
</feature>
<dbReference type="OrthoDB" id="5396360at2759"/>
<feature type="compositionally biased region" description="Basic and acidic residues" evidence="2">
    <location>
        <begin position="978"/>
        <end position="995"/>
    </location>
</feature>
<dbReference type="RefSeq" id="XP_033655703.1">
    <property type="nucleotide sequence ID" value="XM_033799652.1"/>
</dbReference>
<feature type="compositionally biased region" description="Acidic residues" evidence="2">
    <location>
        <begin position="1044"/>
        <end position="1063"/>
    </location>
</feature>
<proteinExistence type="predicted"/>
<dbReference type="Proteomes" id="UP000800097">
    <property type="component" value="Unassembled WGS sequence"/>
</dbReference>
<feature type="region of interest" description="Disordered" evidence="2">
    <location>
        <begin position="621"/>
        <end position="775"/>
    </location>
</feature>
<feature type="compositionally biased region" description="Polar residues" evidence="2">
    <location>
        <begin position="649"/>
        <end position="664"/>
    </location>
</feature>
<feature type="compositionally biased region" description="Low complexity" evidence="2">
    <location>
        <begin position="996"/>
        <end position="1008"/>
    </location>
</feature>
<feature type="compositionally biased region" description="Basic and acidic residues" evidence="2">
    <location>
        <begin position="935"/>
        <end position="946"/>
    </location>
</feature>
<gene>
    <name evidence="3" type="ORF">EI97DRAFT_440676</name>
</gene>
<feature type="region of interest" description="Disordered" evidence="2">
    <location>
        <begin position="240"/>
        <end position="340"/>
    </location>
</feature>
<evidence type="ECO:0000256" key="1">
    <source>
        <dbReference type="SAM" id="Coils"/>
    </source>
</evidence>
<keyword evidence="4" id="KW-1185">Reference proteome</keyword>
<feature type="coiled-coil region" evidence="1">
    <location>
        <begin position="410"/>
        <end position="473"/>
    </location>
</feature>
<name>A0A6A6JPH5_WESOR</name>
<feature type="compositionally biased region" description="Basic and acidic residues" evidence="2">
    <location>
        <begin position="1009"/>
        <end position="1018"/>
    </location>
</feature>
<accession>A0A6A6JPH5</accession>
<dbReference type="AlphaFoldDB" id="A0A6A6JPH5"/>
<feature type="compositionally biased region" description="Basic and acidic residues" evidence="2">
    <location>
        <begin position="1064"/>
        <end position="1086"/>
    </location>
</feature>
<feature type="compositionally biased region" description="Polar residues" evidence="2">
    <location>
        <begin position="675"/>
        <end position="690"/>
    </location>
</feature>
<protein>
    <submittedName>
        <fullName evidence="3">Uncharacterized protein</fullName>
    </submittedName>
</protein>
<feature type="compositionally biased region" description="Basic residues" evidence="2">
    <location>
        <begin position="955"/>
        <end position="965"/>
    </location>
</feature>
<feature type="region of interest" description="Disordered" evidence="2">
    <location>
        <begin position="557"/>
        <end position="587"/>
    </location>
</feature>
<keyword evidence="1" id="KW-0175">Coiled coil</keyword>
<evidence type="ECO:0000256" key="2">
    <source>
        <dbReference type="SAM" id="MobiDB-lite"/>
    </source>
</evidence>
<feature type="compositionally biased region" description="Basic and acidic residues" evidence="2">
    <location>
        <begin position="860"/>
        <end position="871"/>
    </location>
</feature>
<sequence>MPEVASALGASRATVGECNRCHSIVGEFFNLFHRVPGSSSYYLPALLGSWSSRLTPMTGSPRTASPGSDLESWARIIALRFAFSCSFAAFCVAAVGCLLLRSLLRPRCCCCRCCCCCYALLLPPFLLTYHRRCLHSFSTHADLRANRLFASVSSSRWVAPSAAILLAYTLWRPQTTITSIDVLFWSYITLSPPFVSYNCIPPTNGYPYSGRDLFQLSRIALKCEISPGVVEVVKPHLETLPAETRSSNHNEEEGQSQSPPVSAVSRPSSPSPSPSPRPNMANAEVDARPPPELVHRQNPLPQVESNRLPPPMQSPGERPTLPSIGLTQKSPLPSRSPAVMPVHRDEQPYAQPLPRESPAGLANRSRETLPPILHSPSQTHHSSTYPTDLDAIGRMQTQISQNTGALSAHARRLQDLQDVSEQQLNGMRREFHDLIHANMSRLGEMVTALQRDVQTMRQQVADLDDAMDKISRTVSVIQAQGPGALAAGSSAAAQASALELMAQQLHNVSTKVNEVDSLKINMEIMKGRIQRLEEGTGAASTQTVLPHPQYAVTSYGSTPTPATHAGTPVHEHAESAQPAQTFTAINGPPKRVYSYAEEHPDADQRPDSSKRLKIATMEPGSTYTVSQHHHSPQEQPHSEDPHARPQFAHSHSQVQSASFASSHTLSHDSMPPESTLRSSNPTSTLPSQGPVTPAYYTQDAPSDESWRPLEQRSSTRGRPRGGPGSRGGRGRKSLPAQLVHSTPEWERDDWQGVPESQISPNGYYTGGPRAARGTSVIRRGSGGAAANIVSSTPRGRPPNAQYQQQPGVHLGMQGVTPGLGSPGSLNGTPIRMMSVAPGHDPYAHTKKTRTKPTRNADGVLIRKDGRPDMRSHSSAANLRKVHAKKENAAKERRGSGLGPWGEESASPPAQGTRKEKQEQQQGTETPGRAGSPAAEKSKTALERGDEAEWSDPQMQKHHSIMKRIARGLQDWENIDPGKALRQEREGHGAHPEDHQQQQQQKQRSGRSGSKSEKDKENARTAVNGRGGGIKQEHHDERRVVLDSQDGDEEMLTSEREERDEEPDVDMRDRPEEGNEDRGGSDGDEMRSPMARSEGGEMQRVKEKEGLVNGGARDGGDGAARVVAAAEEEGTRE</sequence>
<reference evidence="3" key="1">
    <citation type="journal article" date="2020" name="Stud. Mycol.">
        <title>101 Dothideomycetes genomes: a test case for predicting lifestyles and emergence of pathogens.</title>
        <authorList>
            <person name="Haridas S."/>
            <person name="Albert R."/>
            <person name="Binder M."/>
            <person name="Bloem J."/>
            <person name="Labutti K."/>
            <person name="Salamov A."/>
            <person name="Andreopoulos B."/>
            <person name="Baker S."/>
            <person name="Barry K."/>
            <person name="Bills G."/>
            <person name="Bluhm B."/>
            <person name="Cannon C."/>
            <person name="Castanera R."/>
            <person name="Culley D."/>
            <person name="Daum C."/>
            <person name="Ezra D."/>
            <person name="Gonzalez J."/>
            <person name="Henrissat B."/>
            <person name="Kuo A."/>
            <person name="Liang C."/>
            <person name="Lipzen A."/>
            <person name="Lutzoni F."/>
            <person name="Magnuson J."/>
            <person name="Mondo S."/>
            <person name="Nolan M."/>
            <person name="Ohm R."/>
            <person name="Pangilinan J."/>
            <person name="Park H.-J."/>
            <person name="Ramirez L."/>
            <person name="Alfaro M."/>
            <person name="Sun H."/>
            <person name="Tritt A."/>
            <person name="Yoshinaga Y."/>
            <person name="Zwiers L.-H."/>
            <person name="Turgeon B."/>
            <person name="Goodwin S."/>
            <person name="Spatafora J."/>
            <person name="Crous P."/>
            <person name="Grigoriev I."/>
        </authorList>
    </citation>
    <scope>NUCLEOTIDE SEQUENCE</scope>
    <source>
        <strain evidence="3">CBS 379.55</strain>
    </source>
</reference>
<dbReference type="EMBL" id="ML986488">
    <property type="protein sequence ID" value="KAF2278164.1"/>
    <property type="molecule type" value="Genomic_DNA"/>
</dbReference>
<organism evidence="3 4">
    <name type="scientific">Westerdykella ornata</name>
    <dbReference type="NCBI Taxonomy" id="318751"/>
    <lineage>
        <taxon>Eukaryota</taxon>
        <taxon>Fungi</taxon>
        <taxon>Dikarya</taxon>
        <taxon>Ascomycota</taxon>
        <taxon>Pezizomycotina</taxon>
        <taxon>Dothideomycetes</taxon>
        <taxon>Pleosporomycetidae</taxon>
        <taxon>Pleosporales</taxon>
        <taxon>Sporormiaceae</taxon>
        <taxon>Westerdykella</taxon>
    </lineage>
</organism>
<feature type="region of interest" description="Disordered" evidence="2">
    <location>
        <begin position="809"/>
        <end position="1132"/>
    </location>
</feature>
<feature type="compositionally biased region" description="Low complexity" evidence="2">
    <location>
        <begin position="919"/>
        <end position="928"/>
    </location>
</feature>
<feature type="compositionally biased region" description="Basic and acidic residues" evidence="2">
    <location>
        <begin position="1030"/>
        <end position="1040"/>
    </location>
</feature>
<evidence type="ECO:0000313" key="3">
    <source>
        <dbReference type="EMBL" id="KAF2278164.1"/>
    </source>
</evidence>
<evidence type="ECO:0000313" key="4">
    <source>
        <dbReference type="Proteomes" id="UP000800097"/>
    </source>
</evidence>
<feature type="compositionally biased region" description="Basic and acidic residues" evidence="2">
    <location>
        <begin position="1093"/>
        <end position="1105"/>
    </location>
</feature>
<feature type="compositionally biased region" description="Basic and acidic residues" evidence="2">
    <location>
        <begin position="285"/>
        <end position="295"/>
    </location>
</feature>